<feature type="chain" id="PRO_5045287403" description="Beta-lactamase" evidence="7">
    <location>
        <begin position="25"/>
        <end position="290"/>
    </location>
</feature>
<evidence type="ECO:0000313" key="10">
    <source>
        <dbReference type="Proteomes" id="UP001203410"/>
    </source>
</evidence>
<feature type="signal peptide" evidence="7">
    <location>
        <begin position="1"/>
        <end position="24"/>
    </location>
</feature>
<keyword evidence="5 6" id="KW-0046">Antibiotic resistance</keyword>
<sequence length="290" mass="31188">MVKVMKLFAFLVAGAFFAAQPAVAASKPELVPLEQQLAALASAQPTELGFAAYDLGSNSSICVNCEAAFPMASTVKIAVAAAYLSQVDFGRRSLDDRIGSQTAGDLIQAMLIHSDNIATDRLIRNLGGPDEIHGWLKFHGLNKGIRVDRTIAELLSARRDLWDVRDSSTPMAMIELLKKLETGNVLKPTSHAYLLNLMGRCMTGKNRIRGLLPTSVRVENKTGTLNGLTSDVGYIRMPDGRKIAVAFFARGGTARPRAIAEAARAIYYGFAAIPTYPRYAAASAGQETAN</sequence>
<dbReference type="PANTHER" id="PTHR35333:SF3">
    <property type="entry name" value="BETA-LACTAMASE-TYPE TRANSPEPTIDASE FOLD CONTAINING PROTEIN"/>
    <property type="match status" value="1"/>
</dbReference>
<dbReference type="RefSeq" id="WP_249905141.1">
    <property type="nucleotide sequence ID" value="NZ_JAMGBA010000004.1"/>
</dbReference>
<comment type="similarity">
    <text evidence="2 6">Belongs to the class-A beta-lactamase family.</text>
</comment>
<dbReference type="PRINTS" id="PR00118">
    <property type="entry name" value="BLACTAMASEA"/>
</dbReference>
<keyword evidence="10" id="KW-1185">Reference proteome</keyword>
<organism evidence="9 10">
    <name type="scientific">Sphingomonas caseinilyticus</name>
    <dbReference type="NCBI Taxonomy" id="2908205"/>
    <lineage>
        <taxon>Bacteria</taxon>
        <taxon>Pseudomonadati</taxon>
        <taxon>Pseudomonadota</taxon>
        <taxon>Alphaproteobacteria</taxon>
        <taxon>Sphingomonadales</taxon>
        <taxon>Sphingomonadaceae</taxon>
        <taxon>Sphingomonas</taxon>
    </lineage>
</organism>
<dbReference type="Gene3D" id="3.40.710.10">
    <property type="entry name" value="DD-peptidase/beta-lactamase superfamily"/>
    <property type="match status" value="1"/>
</dbReference>
<comment type="catalytic activity">
    <reaction evidence="1 6">
        <text>a beta-lactam + H2O = a substituted beta-amino acid</text>
        <dbReference type="Rhea" id="RHEA:20401"/>
        <dbReference type="ChEBI" id="CHEBI:15377"/>
        <dbReference type="ChEBI" id="CHEBI:35627"/>
        <dbReference type="ChEBI" id="CHEBI:140347"/>
        <dbReference type="EC" id="3.5.2.6"/>
    </reaction>
</comment>
<proteinExistence type="inferred from homology"/>
<evidence type="ECO:0000256" key="5">
    <source>
        <dbReference type="ARBA" id="ARBA00023251"/>
    </source>
</evidence>
<name>A0ABT0RXQ5_9SPHN</name>
<protein>
    <recommendedName>
        <fullName evidence="3 6">Beta-lactamase</fullName>
        <ecNumber evidence="3 6">3.5.2.6</ecNumber>
    </recommendedName>
</protein>
<evidence type="ECO:0000256" key="4">
    <source>
        <dbReference type="ARBA" id="ARBA00022801"/>
    </source>
</evidence>
<feature type="domain" description="Beta-lactamase class A catalytic" evidence="8">
    <location>
        <begin position="49"/>
        <end position="248"/>
    </location>
</feature>
<keyword evidence="4 6" id="KW-0378">Hydrolase</keyword>
<accession>A0ABT0RXQ5</accession>
<dbReference type="InterPro" id="IPR023650">
    <property type="entry name" value="Beta-lactam_class-A_AS"/>
</dbReference>
<evidence type="ECO:0000313" key="9">
    <source>
        <dbReference type="EMBL" id="MCL6699681.1"/>
    </source>
</evidence>
<dbReference type="SUPFAM" id="SSF56601">
    <property type="entry name" value="beta-lactamase/transpeptidase-like"/>
    <property type="match status" value="1"/>
</dbReference>
<evidence type="ECO:0000256" key="6">
    <source>
        <dbReference type="RuleBase" id="RU361140"/>
    </source>
</evidence>
<dbReference type="Pfam" id="PF13354">
    <property type="entry name" value="Beta-lactamase2"/>
    <property type="match status" value="1"/>
</dbReference>
<evidence type="ECO:0000256" key="1">
    <source>
        <dbReference type="ARBA" id="ARBA00001526"/>
    </source>
</evidence>
<dbReference type="InterPro" id="IPR012338">
    <property type="entry name" value="Beta-lactam/transpept-like"/>
</dbReference>
<dbReference type="EMBL" id="JAMGBA010000004">
    <property type="protein sequence ID" value="MCL6699681.1"/>
    <property type="molecule type" value="Genomic_DNA"/>
</dbReference>
<evidence type="ECO:0000259" key="8">
    <source>
        <dbReference type="Pfam" id="PF13354"/>
    </source>
</evidence>
<dbReference type="InterPro" id="IPR045155">
    <property type="entry name" value="Beta-lactam_cat"/>
</dbReference>
<dbReference type="InterPro" id="IPR000871">
    <property type="entry name" value="Beta-lactam_class-A"/>
</dbReference>
<dbReference type="EC" id="3.5.2.6" evidence="3 6"/>
<reference evidence="9 10" key="1">
    <citation type="submission" date="2022-05" db="EMBL/GenBank/DDBJ databases">
        <authorList>
            <person name="Jo J.-H."/>
            <person name="Im W.-T."/>
        </authorList>
    </citation>
    <scope>NUCLEOTIDE SEQUENCE [LARGE SCALE GENOMIC DNA]</scope>
    <source>
        <strain evidence="9 10">NSE70-1</strain>
    </source>
</reference>
<dbReference type="PANTHER" id="PTHR35333">
    <property type="entry name" value="BETA-LACTAMASE"/>
    <property type="match status" value="1"/>
</dbReference>
<evidence type="ECO:0000256" key="3">
    <source>
        <dbReference type="ARBA" id="ARBA00012865"/>
    </source>
</evidence>
<dbReference type="GO" id="GO:0016787">
    <property type="term" value="F:hydrolase activity"/>
    <property type="evidence" value="ECO:0007669"/>
    <property type="project" value="UniProtKB-KW"/>
</dbReference>
<dbReference type="PROSITE" id="PS00146">
    <property type="entry name" value="BETA_LACTAMASE_A"/>
    <property type="match status" value="1"/>
</dbReference>
<keyword evidence="7" id="KW-0732">Signal</keyword>
<comment type="caution">
    <text evidence="9">The sequence shown here is derived from an EMBL/GenBank/DDBJ whole genome shotgun (WGS) entry which is preliminary data.</text>
</comment>
<dbReference type="Proteomes" id="UP001203410">
    <property type="component" value="Unassembled WGS sequence"/>
</dbReference>
<evidence type="ECO:0000256" key="2">
    <source>
        <dbReference type="ARBA" id="ARBA00009009"/>
    </source>
</evidence>
<gene>
    <name evidence="9" type="ORF">LZ496_12925</name>
</gene>
<evidence type="ECO:0000256" key="7">
    <source>
        <dbReference type="SAM" id="SignalP"/>
    </source>
</evidence>